<gene>
    <name evidence="2" type="ORF">QNI29_12030</name>
</gene>
<dbReference type="RefSeq" id="WP_231416755.1">
    <property type="nucleotide sequence ID" value="NZ_CP126446.1"/>
</dbReference>
<dbReference type="InterPro" id="IPR030395">
    <property type="entry name" value="GP_PDE_dom"/>
</dbReference>
<sequence length="248" mass="28870">MKTFIFAHRGASRLAPENTMAAFILAQKMGADGVETDVQLTKDHIPVLIHDETLHRTTDGTGYVKDYTFEELKRLDAGSWFSEKYKGEQLLSLEEFLQWIASTNLVMNIELKNNLIDYKDIEQKVFNLITHYKLEHRTIISSFNPKSIRRFRRISKEIECACLTSRRPKDLQQLIQDSKANALHIKYTALTKGLLKEADRLQLPVRTYTINRPSRLMRSYKLNLDGIFTDVPHSAIEYKELYLHKHKS</sequence>
<evidence type="ECO:0000313" key="2">
    <source>
        <dbReference type="EMBL" id="WIF96481.1"/>
    </source>
</evidence>
<dbReference type="PROSITE" id="PS51704">
    <property type="entry name" value="GP_PDE"/>
    <property type="match status" value="1"/>
</dbReference>
<keyword evidence="3" id="KW-1185">Reference proteome</keyword>
<accession>A0ABY8UUQ4</accession>
<dbReference type="PANTHER" id="PTHR46211:SF1">
    <property type="entry name" value="GLYCEROPHOSPHODIESTER PHOSPHODIESTERASE, CYTOPLASMIC"/>
    <property type="match status" value="1"/>
</dbReference>
<reference evidence="2 3" key="1">
    <citation type="submission" date="2023-05" db="EMBL/GenBank/DDBJ databases">
        <title>Comparative genomics reveals the evidence of polycyclic aromatic hydrocarbons degradation in moderately halophilic genus Pontibacillus.</title>
        <authorList>
            <person name="Yang H."/>
            <person name="Qian Z."/>
        </authorList>
    </citation>
    <scope>NUCLEOTIDE SEQUENCE [LARGE SCALE GENOMIC DNA]</scope>
    <source>
        <strain evidence="3">HN14</strain>
    </source>
</reference>
<dbReference type="Proteomes" id="UP001236652">
    <property type="component" value="Chromosome"/>
</dbReference>
<feature type="domain" description="GP-PDE" evidence="1">
    <location>
        <begin position="3"/>
        <end position="239"/>
    </location>
</feature>
<dbReference type="EMBL" id="CP126446">
    <property type="protein sequence ID" value="WIF96481.1"/>
    <property type="molecule type" value="Genomic_DNA"/>
</dbReference>
<dbReference type="Pfam" id="PF03009">
    <property type="entry name" value="GDPD"/>
    <property type="match status" value="1"/>
</dbReference>
<name>A0ABY8UUQ4_9BACI</name>
<evidence type="ECO:0000313" key="3">
    <source>
        <dbReference type="Proteomes" id="UP001236652"/>
    </source>
</evidence>
<organism evidence="2 3">
    <name type="scientific">Pontibacillus chungwhensis</name>
    <dbReference type="NCBI Taxonomy" id="265426"/>
    <lineage>
        <taxon>Bacteria</taxon>
        <taxon>Bacillati</taxon>
        <taxon>Bacillota</taxon>
        <taxon>Bacilli</taxon>
        <taxon>Bacillales</taxon>
        <taxon>Bacillaceae</taxon>
        <taxon>Pontibacillus</taxon>
    </lineage>
</organism>
<dbReference type="CDD" id="cd08563">
    <property type="entry name" value="GDPD_TtGDE_like"/>
    <property type="match status" value="1"/>
</dbReference>
<proteinExistence type="predicted"/>
<dbReference type="SUPFAM" id="SSF51695">
    <property type="entry name" value="PLC-like phosphodiesterases"/>
    <property type="match status" value="1"/>
</dbReference>
<dbReference type="Gene3D" id="3.20.20.190">
    <property type="entry name" value="Phosphatidylinositol (PI) phosphodiesterase"/>
    <property type="match status" value="1"/>
</dbReference>
<protein>
    <submittedName>
        <fullName evidence="2">Glycerophosphodiester phosphodiesterase</fullName>
    </submittedName>
</protein>
<dbReference type="PANTHER" id="PTHR46211">
    <property type="entry name" value="GLYCEROPHOSPHORYL DIESTER PHOSPHODIESTERASE"/>
    <property type="match status" value="1"/>
</dbReference>
<dbReference type="InterPro" id="IPR017946">
    <property type="entry name" value="PLC-like_Pdiesterase_TIM-brl"/>
</dbReference>
<evidence type="ECO:0000259" key="1">
    <source>
        <dbReference type="PROSITE" id="PS51704"/>
    </source>
</evidence>